<gene>
    <name evidence="2" type="ORF">AXK11_08930</name>
</gene>
<name>A0A139SHJ5_9BACT</name>
<feature type="transmembrane region" description="Helical" evidence="1">
    <location>
        <begin position="154"/>
        <end position="171"/>
    </location>
</feature>
<organism evidence="2 3">
    <name type="scientific">Cephaloticoccus primus</name>
    <dbReference type="NCBI Taxonomy" id="1548207"/>
    <lineage>
        <taxon>Bacteria</taxon>
        <taxon>Pseudomonadati</taxon>
        <taxon>Verrucomicrobiota</taxon>
        <taxon>Opitutia</taxon>
        <taxon>Opitutales</taxon>
        <taxon>Opitutaceae</taxon>
        <taxon>Cephaloticoccus</taxon>
    </lineage>
</organism>
<dbReference type="EMBL" id="LSZQ01000069">
    <property type="protein sequence ID" value="KXU34048.1"/>
    <property type="molecule type" value="Genomic_DNA"/>
</dbReference>
<keyword evidence="1" id="KW-1133">Transmembrane helix</keyword>
<reference evidence="3" key="1">
    <citation type="submission" date="2016-02" db="EMBL/GenBank/DDBJ databases">
        <authorList>
            <person name="Sanders J.G."/>
            <person name="Lin J.Y."/>
            <person name="Wertz J.T."/>
            <person name="Russell J.A."/>
            <person name="Moreau C.S."/>
            <person name="Powell S."/>
        </authorList>
    </citation>
    <scope>NUCLEOTIDE SEQUENCE [LARGE SCALE GENOMIC DNA]</scope>
    <source>
        <strain evidence="3">CAG34</strain>
    </source>
</reference>
<keyword evidence="3" id="KW-1185">Reference proteome</keyword>
<evidence type="ECO:0000313" key="2">
    <source>
        <dbReference type="EMBL" id="KXU34048.1"/>
    </source>
</evidence>
<keyword evidence="1" id="KW-0472">Membrane</keyword>
<accession>A0A139SHJ5</accession>
<keyword evidence="1" id="KW-0812">Transmembrane</keyword>
<protein>
    <recommendedName>
        <fullName evidence="4">PEP-CTERM protein-sorting domain-containing protein</fullName>
    </recommendedName>
</protein>
<evidence type="ECO:0008006" key="4">
    <source>
        <dbReference type="Google" id="ProtNLM"/>
    </source>
</evidence>
<proteinExistence type="predicted"/>
<dbReference type="STRING" id="1548207.AXK11_08930"/>
<dbReference type="Proteomes" id="UP000070058">
    <property type="component" value="Unassembled WGS sequence"/>
</dbReference>
<evidence type="ECO:0000256" key="1">
    <source>
        <dbReference type="SAM" id="Phobius"/>
    </source>
</evidence>
<evidence type="ECO:0000313" key="3">
    <source>
        <dbReference type="Proteomes" id="UP000070058"/>
    </source>
</evidence>
<dbReference type="AlphaFoldDB" id="A0A139SHJ5"/>
<sequence length="182" mass="20651">MYIRDGAVVQVMYNEQIANGSKVSLISKSRAKASSIGFLGQWQTDIKETIGELAVSGYGVVDFGFDGKANGEQLWPAGDHGKRWFYIDDLYISYGSLLTIKNWKYGRDFLLVKKGTWNLEEMLKRMEFEGYDRNAIHLESFNWEYWQISGAPEPATYGAVLSIAVLSAFLLRKRRKACLARA</sequence>
<dbReference type="NCBIfam" id="TIGR02595">
    <property type="entry name" value="PEP_CTERM"/>
    <property type="match status" value="1"/>
</dbReference>
<comment type="caution">
    <text evidence="2">The sequence shown here is derived from an EMBL/GenBank/DDBJ whole genome shotgun (WGS) entry which is preliminary data.</text>
</comment>
<dbReference type="InterPro" id="IPR013424">
    <property type="entry name" value="Ice-binding_C"/>
</dbReference>